<keyword evidence="1" id="KW-1133">Transmembrane helix</keyword>
<gene>
    <name evidence="2" type="ORF">PanWU01x14_008290</name>
</gene>
<keyword evidence="1" id="KW-0472">Membrane</keyword>
<evidence type="ECO:0000313" key="2">
    <source>
        <dbReference type="EMBL" id="PON79597.1"/>
    </source>
</evidence>
<dbReference type="EMBL" id="JXTB01000003">
    <property type="protein sequence ID" value="PON79597.1"/>
    <property type="molecule type" value="Genomic_DNA"/>
</dbReference>
<sequence length="146" mass="16435">MATSPPKLDLTNHQSTCFLFLLIPLIGTVVYNTVTHSDLSSPPRPPASSIHFLDHNSTNRAFPPGPFAGSRLWALHLSLFALRRWINHLLRHPRILWPNPQARIRYQIYFHRFSGSWAGTFSSKQSSFPLILSSSSSSVGWSLKLG</sequence>
<evidence type="ECO:0000256" key="1">
    <source>
        <dbReference type="SAM" id="Phobius"/>
    </source>
</evidence>
<evidence type="ECO:0000313" key="3">
    <source>
        <dbReference type="Proteomes" id="UP000237105"/>
    </source>
</evidence>
<accession>A0A2P5E261</accession>
<reference evidence="3" key="1">
    <citation type="submission" date="2016-06" db="EMBL/GenBank/DDBJ databases">
        <title>Parallel loss of symbiosis genes in relatives of nitrogen-fixing non-legume Parasponia.</title>
        <authorList>
            <person name="Van Velzen R."/>
            <person name="Holmer R."/>
            <person name="Bu F."/>
            <person name="Rutten L."/>
            <person name="Van Zeijl A."/>
            <person name="Liu W."/>
            <person name="Santuari L."/>
            <person name="Cao Q."/>
            <person name="Sharma T."/>
            <person name="Shen D."/>
            <person name="Roswanjaya Y."/>
            <person name="Wardhani T."/>
            <person name="Kalhor M.S."/>
            <person name="Jansen J."/>
            <person name="Van den Hoogen J."/>
            <person name="Gungor B."/>
            <person name="Hartog M."/>
            <person name="Hontelez J."/>
            <person name="Verver J."/>
            <person name="Yang W.-C."/>
            <person name="Schijlen E."/>
            <person name="Repin R."/>
            <person name="Schilthuizen M."/>
            <person name="Schranz E."/>
            <person name="Heidstra R."/>
            <person name="Miyata K."/>
            <person name="Fedorova E."/>
            <person name="Kohlen W."/>
            <person name="Bisseling T."/>
            <person name="Smit S."/>
            <person name="Geurts R."/>
        </authorList>
    </citation>
    <scope>NUCLEOTIDE SEQUENCE [LARGE SCALE GENOMIC DNA]</scope>
    <source>
        <strain evidence="3">cv. WU1-14</strain>
    </source>
</reference>
<keyword evidence="3" id="KW-1185">Reference proteome</keyword>
<dbReference type="Proteomes" id="UP000237105">
    <property type="component" value="Unassembled WGS sequence"/>
</dbReference>
<keyword evidence="1" id="KW-0812">Transmembrane</keyword>
<dbReference type="AlphaFoldDB" id="A0A2P5E261"/>
<protein>
    <recommendedName>
        <fullName evidence="4">Transmembrane protein</fullName>
    </recommendedName>
</protein>
<name>A0A2P5E261_PARAD</name>
<proteinExistence type="predicted"/>
<feature type="transmembrane region" description="Helical" evidence="1">
    <location>
        <begin position="12"/>
        <end position="34"/>
    </location>
</feature>
<evidence type="ECO:0008006" key="4">
    <source>
        <dbReference type="Google" id="ProtNLM"/>
    </source>
</evidence>
<comment type="caution">
    <text evidence="2">The sequence shown here is derived from an EMBL/GenBank/DDBJ whole genome shotgun (WGS) entry which is preliminary data.</text>
</comment>
<organism evidence="2 3">
    <name type="scientific">Parasponia andersonii</name>
    <name type="common">Sponia andersonii</name>
    <dbReference type="NCBI Taxonomy" id="3476"/>
    <lineage>
        <taxon>Eukaryota</taxon>
        <taxon>Viridiplantae</taxon>
        <taxon>Streptophyta</taxon>
        <taxon>Embryophyta</taxon>
        <taxon>Tracheophyta</taxon>
        <taxon>Spermatophyta</taxon>
        <taxon>Magnoliopsida</taxon>
        <taxon>eudicotyledons</taxon>
        <taxon>Gunneridae</taxon>
        <taxon>Pentapetalae</taxon>
        <taxon>rosids</taxon>
        <taxon>fabids</taxon>
        <taxon>Rosales</taxon>
        <taxon>Cannabaceae</taxon>
        <taxon>Parasponia</taxon>
    </lineage>
</organism>